<sequence>MAGISKRDSMDAGISDSTKKPESPQITSKGTPSKCPLSLTTIPPSLRKRIYNHILDTELVNVGNPNVSYTHTLKNNALQFEASRTPFPICTSLFYANKQISEESRLFFYSKNLWVRFEIYTTDARHAKTMLEESGVLFAATKDDSISRSQQHALDMTLVEKNSSQKRATVMFPAQYLPRLINFMEQAGRTSKAWGKGHALFLTLKGVHGMEIASVQGDLLEGFRALTGLSKVVVDGKEILPGYAESLAESMMTDTFDVEAWFNSLKETLTRAREDQSGKNYQESVQQCRSAIIALTYGYLTRAELLHSQPEAFHKRIQRLRFDLESNLSASLLAASPVFMDSKPLEWLSLPSMPLATRHHTAAALLSAETASSHALSLATDSPSPSSNPWYRSLPPELIPPNKEAWFTDTDRAHAWLGLGKAHYAVGECLFAAGDLERAERILAEKAEPESNQHDETINTARSEVKVWFERARDGINWNVRPGSSLRKVAMLARNGYAD</sequence>
<feature type="region of interest" description="Disordered" evidence="1">
    <location>
        <begin position="1"/>
        <end position="39"/>
    </location>
</feature>
<dbReference type="OrthoDB" id="62952at2759"/>
<evidence type="ECO:0000313" key="3">
    <source>
        <dbReference type="Proteomes" id="UP001152607"/>
    </source>
</evidence>
<proteinExistence type="predicted"/>
<accession>A0A9W4U455</accession>
<dbReference type="EMBL" id="CAOQHR010000001">
    <property type="protein sequence ID" value="CAI6252742.1"/>
    <property type="molecule type" value="Genomic_DNA"/>
</dbReference>
<dbReference type="AlphaFoldDB" id="A0A9W4U455"/>
<evidence type="ECO:0000256" key="1">
    <source>
        <dbReference type="SAM" id="MobiDB-lite"/>
    </source>
</evidence>
<comment type="caution">
    <text evidence="2">The sequence shown here is derived from an EMBL/GenBank/DDBJ whole genome shotgun (WGS) entry which is preliminary data.</text>
</comment>
<evidence type="ECO:0000313" key="2">
    <source>
        <dbReference type="EMBL" id="CAI6252742.1"/>
    </source>
</evidence>
<gene>
    <name evidence="2" type="ORF">PDIGIT_LOCUS1037</name>
</gene>
<dbReference type="Proteomes" id="UP001152607">
    <property type="component" value="Unassembled WGS sequence"/>
</dbReference>
<name>A0A9W4U455_9PLEO</name>
<keyword evidence="3" id="KW-1185">Reference proteome</keyword>
<reference evidence="2" key="1">
    <citation type="submission" date="2023-01" db="EMBL/GenBank/DDBJ databases">
        <authorList>
            <person name="Van Ghelder C."/>
            <person name="Rancurel C."/>
        </authorList>
    </citation>
    <scope>NUCLEOTIDE SEQUENCE</scope>
    <source>
        <strain evidence="2">CNCM I-4278</strain>
    </source>
</reference>
<protein>
    <submittedName>
        <fullName evidence="2">Uncharacterized protein</fullName>
    </submittedName>
</protein>
<feature type="compositionally biased region" description="Basic and acidic residues" evidence="1">
    <location>
        <begin position="1"/>
        <end position="10"/>
    </location>
</feature>
<organism evidence="2 3">
    <name type="scientific">Periconia digitata</name>
    <dbReference type="NCBI Taxonomy" id="1303443"/>
    <lineage>
        <taxon>Eukaryota</taxon>
        <taxon>Fungi</taxon>
        <taxon>Dikarya</taxon>
        <taxon>Ascomycota</taxon>
        <taxon>Pezizomycotina</taxon>
        <taxon>Dothideomycetes</taxon>
        <taxon>Pleosporomycetidae</taxon>
        <taxon>Pleosporales</taxon>
        <taxon>Massarineae</taxon>
        <taxon>Periconiaceae</taxon>
        <taxon>Periconia</taxon>
    </lineage>
</organism>